<feature type="chain" id="PRO_5035177792" evidence="1">
    <location>
        <begin position="20"/>
        <end position="433"/>
    </location>
</feature>
<keyword evidence="1" id="KW-0732">Signal</keyword>
<feature type="signal peptide" evidence="1">
    <location>
        <begin position="1"/>
        <end position="19"/>
    </location>
</feature>
<dbReference type="EMBL" id="JAECZC010000045">
    <property type="protein sequence ID" value="MBH8564525.1"/>
    <property type="molecule type" value="Genomic_DNA"/>
</dbReference>
<protein>
    <submittedName>
        <fullName evidence="2">Uncharacterized protein</fullName>
    </submittedName>
</protein>
<gene>
    <name evidence="2" type="ORF">I8748_20455</name>
</gene>
<evidence type="ECO:0000256" key="1">
    <source>
        <dbReference type="SAM" id="SignalP"/>
    </source>
</evidence>
<evidence type="ECO:0000313" key="3">
    <source>
        <dbReference type="Proteomes" id="UP000632766"/>
    </source>
</evidence>
<dbReference type="AlphaFoldDB" id="A0A8J7HUN2"/>
<evidence type="ECO:0000313" key="2">
    <source>
        <dbReference type="EMBL" id="MBH8564525.1"/>
    </source>
</evidence>
<keyword evidence="3" id="KW-1185">Reference proteome</keyword>
<organism evidence="2 3">
    <name type="scientific">Amazonocrinis nigriterrae CENA67</name>
    <dbReference type="NCBI Taxonomy" id="2794033"/>
    <lineage>
        <taxon>Bacteria</taxon>
        <taxon>Bacillati</taxon>
        <taxon>Cyanobacteriota</taxon>
        <taxon>Cyanophyceae</taxon>
        <taxon>Nostocales</taxon>
        <taxon>Nostocaceae</taxon>
        <taxon>Amazonocrinis</taxon>
        <taxon>Amazonocrinis nigriterrae</taxon>
    </lineage>
</organism>
<sequence length="433" mass="46585">MLKSTFKSAAILFASFAAALSVCHSATAKPAGLDLGGQYRIPPGQEQELLQYQLEHNNDLRQVRVIPGCTTGFGLSCNKTGSVLEEIIKSNGGPSYEEMLIQAAGGRDNLKDFTGYYDNSFNVYQTPYISFWREQKTSSSILDSSQYVLGQSVSRTPIEGLGNVTKKFSWAPLTRGDNSLDPRSGLLDLKYSYGRVLLNEFAKISNPEQQIRSLNLPPDMTQYYLSTLSGGLHALKIGDEQGLQDSILKIFSFPYTTSTTIEYGRVPIGASEELALQPIPLAGEALDIEPILSEGADINAIPDASLALGDVVQAAEADNFPWWSLAGLLIPLAFLFGSDGNNSSGQTTPTGNIPGNNIPPITPNPSECIPTNGNSSIDNGQVVGVSSCHNPPVPDVKTVVEPSTLKALLLLTLMICIISRKQQLMPAKVKLNS</sequence>
<proteinExistence type="predicted"/>
<dbReference type="Proteomes" id="UP000632766">
    <property type="component" value="Unassembled WGS sequence"/>
</dbReference>
<name>A0A8J7HUN2_9NOST</name>
<reference evidence="2 3" key="1">
    <citation type="journal article" date="2021" name="Int. J. Syst. Evol. Microbiol.">
        <title>Amazonocrinis nigriterrae gen. nov., sp. nov., Atlanticothrix silvestris gen. nov., sp. nov. and Dendronalium phyllosphericum gen. nov., sp. nov., nostocacean cyanobacteria from Brazilian environments.</title>
        <authorList>
            <person name="Alvarenga D.O."/>
            <person name="Andreote A.P.D."/>
            <person name="Branco L.H.Z."/>
            <person name="Delbaje E."/>
            <person name="Cruz R.B."/>
            <person name="Varani A.M."/>
            <person name="Fiore M.F."/>
        </authorList>
    </citation>
    <scope>NUCLEOTIDE SEQUENCE [LARGE SCALE GENOMIC DNA]</scope>
    <source>
        <strain evidence="2 3">CENA67</strain>
    </source>
</reference>
<comment type="caution">
    <text evidence="2">The sequence shown here is derived from an EMBL/GenBank/DDBJ whole genome shotgun (WGS) entry which is preliminary data.</text>
</comment>
<accession>A0A8J7HUN2</accession>